<evidence type="ECO:0000256" key="7">
    <source>
        <dbReference type="ARBA" id="ARBA00023242"/>
    </source>
</evidence>
<dbReference type="InterPro" id="IPR012337">
    <property type="entry name" value="RNaseH-like_sf"/>
</dbReference>
<keyword evidence="11" id="KW-1185">Reference proteome</keyword>
<organism evidence="10 11">
    <name type="scientific">Dillenia turbinata</name>
    <dbReference type="NCBI Taxonomy" id="194707"/>
    <lineage>
        <taxon>Eukaryota</taxon>
        <taxon>Viridiplantae</taxon>
        <taxon>Streptophyta</taxon>
        <taxon>Embryophyta</taxon>
        <taxon>Tracheophyta</taxon>
        <taxon>Spermatophyta</taxon>
        <taxon>Magnoliopsida</taxon>
        <taxon>eudicotyledons</taxon>
        <taxon>Gunneridae</taxon>
        <taxon>Pentapetalae</taxon>
        <taxon>Dilleniales</taxon>
        <taxon>Dilleniaceae</taxon>
        <taxon>Dillenia</taxon>
    </lineage>
</organism>
<evidence type="ECO:0000256" key="1">
    <source>
        <dbReference type="ARBA" id="ARBA00004123"/>
    </source>
</evidence>
<keyword evidence="3 8" id="KW-0863">Zinc-finger</keyword>
<evidence type="ECO:0000313" key="10">
    <source>
        <dbReference type="EMBL" id="KAK6934128.1"/>
    </source>
</evidence>
<dbReference type="PANTHER" id="PTHR46481:SF10">
    <property type="entry name" value="ZINC FINGER BED DOMAIN-CONTAINING PROTEIN 39"/>
    <property type="match status" value="1"/>
</dbReference>
<dbReference type="GO" id="GO:0005634">
    <property type="term" value="C:nucleus"/>
    <property type="evidence" value="ECO:0007669"/>
    <property type="project" value="UniProtKB-SubCell"/>
</dbReference>
<keyword evidence="6" id="KW-0804">Transcription</keyword>
<name>A0AAN8ZHH2_9MAGN</name>
<dbReference type="InterPro" id="IPR052035">
    <property type="entry name" value="ZnF_BED_domain_contain"/>
</dbReference>
<dbReference type="Proteomes" id="UP001370490">
    <property type="component" value="Unassembled WGS sequence"/>
</dbReference>
<dbReference type="SUPFAM" id="SSF53098">
    <property type="entry name" value="Ribonuclease H-like"/>
    <property type="match status" value="1"/>
</dbReference>
<accession>A0AAN8ZHH2</accession>
<keyword evidence="5" id="KW-0805">Transcription regulation</keyword>
<dbReference type="GO" id="GO:0009791">
    <property type="term" value="P:post-embryonic development"/>
    <property type="evidence" value="ECO:0007669"/>
    <property type="project" value="UniProtKB-ARBA"/>
</dbReference>
<gene>
    <name evidence="10" type="ORF">RJ641_034283</name>
</gene>
<evidence type="ECO:0000259" key="9">
    <source>
        <dbReference type="PROSITE" id="PS50808"/>
    </source>
</evidence>
<keyword evidence="7" id="KW-0539">Nucleus</keyword>
<dbReference type="InterPro" id="IPR036236">
    <property type="entry name" value="Znf_C2H2_sf"/>
</dbReference>
<dbReference type="PANTHER" id="PTHR46481">
    <property type="entry name" value="ZINC FINGER BED DOMAIN-CONTAINING PROTEIN 4"/>
    <property type="match status" value="1"/>
</dbReference>
<comment type="subcellular location">
    <subcellularLocation>
        <location evidence="1">Nucleus</location>
    </subcellularLocation>
</comment>
<protein>
    <submittedName>
        <fullName evidence="10">Zinc finger, BED-type</fullName>
    </submittedName>
</protein>
<dbReference type="Pfam" id="PF02892">
    <property type="entry name" value="zf-BED"/>
    <property type="match status" value="1"/>
</dbReference>
<evidence type="ECO:0000256" key="3">
    <source>
        <dbReference type="ARBA" id="ARBA00022771"/>
    </source>
</evidence>
<feature type="domain" description="BED-type" evidence="9">
    <location>
        <begin position="14"/>
        <end position="69"/>
    </location>
</feature>
<evidence type="ECO:0000256" key="5">
    <source>
        <dbReference type="ARBA" id="ARBA00023015"/>
    </source>
</evidence>
<dbReference type="GO" id="GO:0003677">
    <property type="term" value="F:DNA binding"/>
    <property type="evidence" value="ECO:0007669"/>
    <property type="project" value="InterPro"/>
</dbReference>
<dbReference type="AlphaFoldDB" id="A0AAN8ZHH2"/>
<keyword evidence="2" id="KW-0479">Metal-binding</keyword>
<evidence type="ECO:0000256" key="4">
    <source>
        <dbReference type="ARBA" id="ARBA00022833"/>
    </source>
</evidence>
<evidence type="ECO:0000256" key="6">
    <source>
        <dbReference type="ARBA" id="ARBA00023163"/>
    </source>
</evidence>
<evidence type="ECO:0000256" key="8">
    <source>
        <dbReference type="PROSITE-ProRule" id="PRU00027"/>
    </source>
</evidence>
<keyword evidence="4" id="KW-0862">Zinc</keyword>
<proteinExistence type="predicted"/>
<sequence>MEITRESVLKKPKRLTSVVWNHFERVKKNDNCYAVCIHCTKKLTRSSNSGTTHLWNHLMRCLRRSNFDISQLLVKKRKKENPHSITNINADEEPRNEENIVRPSFKYEPEPKIEEVISLGSARFEQERSRFDLTRMIILHGYPVSMVDHVGFKIFVKNLQPLFDPMIKSALEDDCMLIYVKEKQKVCEMIKKFHGRTSLAVDLWTSPENARYLCLTAHYIDEDWKLQMKKLNFITINSSRTEEDMLSEGIMKSLMDWDIEQKLFSMTCGDSSTKDDVVYRIKDRLSQARPLLSNGQFFDVQCAAHVLNLLVQDAMDTLKEVTHKIRETIRYVKSSQMMQGKFNEIAQQAGVESGKSLLLDTPDHWNSTHLMLETALEYKAAFSQLQESDTACTMVPSDEEWEWSSSITSYLKLFVEITNVFTGNKCPTANLELFNEYTISSSSSGDCGSGNSLSNSSRDQLKSFDKFLHETSQSQSIVVKPALEPDCSCSTSVNWKLVRMPRFCWENLESKQPHHALPCHLNGKISYPLEDRVFVQPGVVQTGEALAPYKVLVSIALEWGPALQDRPPSDYFLGSYILNTRSNVLRSWNPSNLQVGPGGVWPPKGAKLLEKGR</sequence>
<evidence type="ECO:0000256" key="2">
    <source>
        <dbReference type="ARBA" id="ARBA00022723"/>
    </source>
</evidence>
<reference evidence="10 11" key="1">
    <citation type="submission" date="2023-12" db="EMBL/GenBank/DDBJ databases">
        <title>A high-quality genome assembly for Dillenia turbinata (Dilleniales).</title>
        <authorList>
            <person name="Chanderbali A."/>
        </authorList>
    </citation>
    <scope>NUCLEOTIDE SEQUENCE [LARGE SCALE GENOMIC DNA]</scope>
    <source>
        <strain evidence="10">LSX21</strain>
        <tissue evidence="10">Leaf</tissue>
    </source>
</reference>
<dbReference type="SUPFAM" id="SSF57667">
    <property type="entry name" value="beta-beta-alpha zinc fingers"/>
    <property type="match status" value="1"/>
</dbReference>
<dbReference type="InterPro" id="IPR003656">
    <property type="entry name" value="Znf_BED"/>
</dbReference>
<dbReference type="GO" id="GO:0008270">
    <property type="term" value="F:zinc ion binding"/>
    <property type="evidence" value="ECO:0007669"/>
    <property type="project" value="UniProtKB-KW"/>
</dbReference>
<comment type="caution">
    <text evidence="10">The sequence shown here is derived from an EMBL/GenBank/DDBJ whole genome shotgun (WGS) entry which is preliminary data.</text>
</comment>
<evidence type="ECO:0000313" key="11">
    <source>
        <dbReference type="Proteomes" id="UP001370490"/>
    </source>
</evidence>
<dbReference type="PROSITE" id="PS50808">
    <property type="entry name" value="ZF_BED"/>
    <property type="match status" value="1"/>
</dbReference>
<dbReference type="SMART" id="SM00614">
    <property type="entry name" value="ZnF_BED"/>
    <property type="match status" value="1"/>
</dbReference>
<dbReference type="EMBL" id="JBAMMX010000008">
    <property type="protein sequence ID" value="KAK6934128.1"/>
    <property type="molecule type" value="Genomic_DNA"/>
</dbReference>